<dbReference type="SUPFAM" id="SSF53850">
    <property type="entry name" value="Periplasmic binding protein-like II"/>
    <property type="match status" value="1"/>
</dbReference>
<evidence type="ECO:0000313" key="4">
    <source>
        <dbReference type="Proteomes" id="UP000566813"/>
    </source>
</evidence>
<sequence length="433" mass="46677">MLLTALAVSAMTACSGAPDDGVSITVATVNNSDMMRLKTLSREFEKTHPKIHLNWVALEENVLRQRVTTDVATRAAQFDVVTIGSYEVPMWARQGWLAKLDQLGPDYAANDLIPAMRQAISVDGIQYAAPFNGESSITYYRQDLFRKAGLVMPAEPKWDFIVQAARKLHAPAHGTYGICLRGKAGWGENMSLLNTMAHSFGASFFDMNWRPQFDTPQWKTTVETWSGLIRDFGPPGAVANGFNENLSLFASAKCAMWIDSTVGAPVLADPRSSGVADKVGFAAAPDAGLGRRASWLWTWALAVPAASRKAAAAQQFVAWATGPAYAKLVASREGWGNVPPGTRISLYANPEYRKLAPYAEVTLAAIAAAHPADPAIRPVPYTGIQYVSIPEWQGIGSETGRIFSGVLAGTTTVDAALAEAQSATLRQMAKARK</sequence>
<dbReference type="Pfam" id="PF01547">
    <property type="entry name" value="SBP_bac_1"/>
    <property type="match status" value="1"/>
</dbReference>
<evidence type="ECO:0000313" key="3">
    <source>
        <dbReference type="EMBL" id="MBC2665434.1"/>
    </source>
</evidence>
<organism evidence="3 4">
    <name type="scientific">Novosphingobium flavum</name>
    <dbReference type="NCBI Taxonomy" id="1778672"/>
    <lineage>
        <taxon>Bacteria</taxon>
        <taxon>Pseudomonadati</taxon>
        <taxon>Pseudomonadota</taxon>
        <taxon>Alphaproteobacteria</taxon>
        <taxon>Sphingomonadales</taxon>
        <taxon>Sphingomonadaceae</taxon>
        <taxon>Novosphingobium</taxon>
    </lineage>
</organism>
<evidence type="ECO:0000256" key="1">
    <source>
        <dbReference type="ARBA" id="ARBA00004418"/>
    </source>
</evidence>
<gene>
    <name evidence="3" type="ORF">H7F51_07865</name>
</gene>
<name>A0A7X1FR44_9SPHN</name>
<dbReference type="Gene3D" id="3.40.190.10">
    <property type="entry name" value="Periplasmic binding protein-like II"/>
    <property type="match status" value="2"/>
</dbReference>
<dbReference type="PANTHER" id="PTHR43649">
    <property type="entry name" value="ARABINOSE-BINDING PROTEIN-RELATED"/>
    <property type="match status" value="1"/>
</dbReference>
<comment type="subcellular location">
    <subcellularLocation>
        <location evidence="1">Periplasm</location>
    </subcellularLocation>
</comment>
<dbReference type="EMBL" id="JACLAW010000005">
    <property type="protein sequence ID" value="MBC2665434.1"/>
    <property type="molecule type" value="Genomic_DNA"/>
</dbReference>
<dbReference type="Proteomes" id="UP000566813">
    <property type="component" value="Unassembled WGS sequence"/>
</dbReference>
<dbReference type="GO" id="GO:0042597">
    <property type="term" value="C:periplasmic space"/>
    <property type="evidence" value="ECO:0007669"/>
    <property type="project" value="UniProtKB-SubCell"/>
</dbReference>
<dbReference type="CDD" id="cd13585">
    <property type="entry name" value="PBP2_TMBP_like"/>
    <property type="match status" value="1"/>
</dbReference>
<protein>
    <submittedName>
        <fullName evidence="3">Sugar ABC transporter substrate-binding protein</fullName>
    </submittedName>
</protein>
<comment type="caution">
    <text evidence="3">The sequence shown here is derived from an EMBL/GenBank/DDBJ whole genome shotgun (WGS) entry which is preliminary data.</text>
</comment>
<keyword evidence="4" id="KW-1185">Reference proteome</keyword>
<dbReference type="PANTHER" id="PTHR43649:SF12">
    <property type="entry name" value="DIACETYLCHITOBIOSE BINDING PROTEIN DASA"/>
    <property type="match status" value="1"/>
</dbReference>
<dbReference type="AlphaFoldDB" id="A0A7X1FR44"/>
<dbReference type="InterPro" id="IPR050490">
    <property type="entry name" value="Bact_solute-bd_prot1"/>
</dbReference>
<proteinExistence type="inferred from homology"/>
<evidence type="ECO:0000256" key="2">
    <source>
        <dbReference type="ARBA" id="ARBA00008520"/>
    </source>
</evidence>
<dbReference type="InterPro" id="IPR006059">
    <property type="entry name" value="SBP"/>
</dbReference>
<comment type="similarity">
    <text evidence="2">Belongs to the bacterial solute-binding protein 1 family.</text>
</comment>
<accession>A0A7X1FR44</accession>
<reference evidence="3 4" key="1">
    <citation type="submission" date="2020-08" db="EMBL/GenBank/DDBJ databases">
        <title>The genome sequence of type strain Novosphingobium flavum NBRC 111647.</title>
        <authorList>
            <person name="Liu Y."/>
        </authorList>
    </citation>
    <scope>NUCLEOTIDE SEQUENCE [LARGE SCALE GENOMIC DNA]</scope>
    <source>
        <strain evidence="3 4">NBRC 111647</strain>
    </source>
</reference>